<dbReference type="RefSeq" id="WP_050725525.1">
    <property type="nucleotide sequence ID" value="NZ_CP012332.1"/>
</dbReference>
<dbReference type="InterPro" id="IPR002641">
    <property type="entry name" value="PNPLA_dom"/>
</dbReference>
<reference evidence="6 7" key="1">
    <citation type="submission" date="2015-08" db="EMBL/GenBank/DDBJ databases">
        <authorList>
            <person name="Babu N.S."/>
            <person name="Beckwith C.J."/>
            <person name="Beseler K.G."/>
            <person name="Brison A."/>
            <person name="Carone J.V."/>
            <person name="Caskin T.P."/>
            <person name="Diamond M."/>
            <person name="Durham M.E."/>
            <person name="Foxe J.M."/>
            <person name="Go M."/>
            <person name="Henderson B.A."/>
            <person name="Jones I.B."/>
            <person name="McGettigan J.A."/>
            <person name="Micheletti S.J."/>
            <person name="Nasrallah M.E."/>
            <person name="Ortiz D."/>
            <person name="Piller C.R."/>
            <person name="Privatt S.R."/>
            <person name="Schneider S.L."/>
            <person name="Sharp S."/>
            <person name="Smith T.C."/>
            <person name="Stanton J.D."/>
            <person name="Ullery H.E."/>
            <person name="Wilson R.J."/>
            <person name="Serrano M.G."/>
            <person name="Buck G."/>
            <person name="Lee V."/>
            <person name="Wang Y."/>
            <person name="Carvalho R."/>
            <person name="Voegtly L."/>
            <person name="Shi R."/>
            <person name="Duckworth R."/>
            <person name="Johnson A."/>
            <person name="Loviza R."/>
            <person name="Walstead R."/>
            <person name="Shah Z."/>
            <person name="Kiflezghi M."/>
            <person name="Wade K."/>
            <person name="Ball S.L."/>
            <person name="Bradley K.W."/>
            <person name="Asai D.J."/>
            <person name="Bowman C.A."/>
            <person name="Russell D.A."/>
            <person name="Pope W.H."/>
            <person name="Jacobs-Sera D."/>
            <person name="Hendrix R.W."/>
            <person name="Hatfull G.F."/>
        </authorList>
    </citation>
    <scope>NUCLEOTIDE SEQUENCE [LARGE SCALE GENOMIC DNA]</scope>
    <source>
        <strain evidence="6 7">DSM 27710</strain>
    </source>
</reference>
<keyword evidence="7" id="KW-1185">Reference proteome</keyword>
<dbReference type="Pfam" id="PF01734">
    <property type="entry name" value="Patatin"/>
    <property type="match status" value="2"/>
</dbReference>
<feature type="short sequence motif" description="DGA/G" evidence="2">
    <location>
        <begin position="392"/>
        <end position="394"/>
    </location>
</feature>
<keyword evidence="4" id="KW-0812">Transmembrane</keyword>
<evidence type="ECO:0000259" key="5">
    <source>
        <dbReference type="PROSITE" id="PS51635"/>
    </source>
</evidence>
<dbReference type="KEGG" id="vin:AKJ08_1563"/>
<protein>
    <submittedName>
        <fullName evidence="6">RpoH suppressor</fullName>
    </submittedName>
</protein>
<gene>
    <name evidence="6" type="ORF">AKJ08_1563</name>
</gene>
<dbReference type="OrthoDB" id="9770965at2"/>
<dbReference type="SUPFAM" id="SSF52151">
    <property type="entry name" value="FabD/lysophospholipase-like"/>
    <property type="match status" value="1"/>
</dbReference>
<sequence>MSRYADPNLECDLVMKGGITSGVIYPLAICRLAERYRLRSIGGASAGAIAAAAAAAAECGRQRHLERVREAASQGLSEPILPAGSSFEGLEALPAKMGAPRSSVGLSQLQSLFQPTEAGKPVFDLALAMLGRTSRISKGLGILRAVGDVAPATFVLALLLTALLVWIGTRADHLLAWFGVAIAVVTLLALLGAVAAFVFALRANRALGPENGYGLCPGFNVDERSDTPGLTRWLADLFDELAGQTPGGAPLSMGDLEAQGIDFLAMTASVTHGRPYRLPFEKGADWFFRRGDFERLFPKRVVDFMVERALKQLDVPKRKKLRRLFDQANEGAETPDYFPFPGDADLPLVVAARMSLSFPVLVQAVPLYAVDWTLSSNRKSDGVRFERCWFSDGGLCSNLPLHFFDALLPTRPTFALDLREAHEDHPVRVPPFGLGQSERNNVWLPTSNGAGAAERWNRFEGGAVPAARFLWALLDTAQSWNDQLTSKYPGYRDRVVHIFHTEEEGGLNLDMPAVVIERLAARGAAAGEVLRDKFDPATGRRGWDNHFWVRYRVLLATLTQEATAFAQLDDGANEALKGLLAEPPSYRLTSSQRKAVNQINKHLVELAAALGSGPSLAHRAPKPRAQLKTRPMSG</sequence>
<evidence type="ECO:0000256" key="4">
    <source>
        <dbReference type="SAM" id="Phobius"/>
    </source>
</evidence>
<dbReference type="AlphaFoldDB" id="A0A0K1PCM9"/>
<dbReference type="PATRIC" id="fig|1391653.3.peg.1644"/>
<evidence type="ECO:0000313" key="6">
    <source>
        <dbReference type="EMBL" id="AKU91176.1"/>
    </source>
</evidence>
<evidence type="ECO:0000313" key="7">
    <source>
        <dbReference type="Proteomes" id="UP000055590"/>
    </source>
</evidence>
<dbReference type="PROSITE" id="PS51635">
    <property type="entry name" value="PNPLA"/>
    <property type="match status" value="1"/>
</dbReference>
<feature type="domain" description="PNPLA" evidence="5">
    <location>
        <begin position="13"/>
        <end position="405"/>
    </location>
</feature>
<keyword evidence="2" id="KW-0442">Lipid degradation</keyword>
<keyword evidence="4" id="KW-0472">Membrane</keyword>
<keyword evidence="2" id="KW-0378">Hydrolase</keyword>
<feature type="transmembrane region" description="Helical" evidence="4">
    <location>
        <begin position="142"/>
        <end position="168"/>
    </location>
</feature>
<proteinExistence type="predicted"/>
<name>A0A0K1PCM9_9BACT</name>
<keyword evidence="1 2" id="KW-0443">Lipid metabolism</keyword>
<feature type="transmembrane region" description="Helical" evidence="4">
    <location>
        <begin position="174"/>
        <end position="201"/>
    </location>
</feature>
<comment type="caution">
    <text evidence="2">Lacks conserved residue(s) required for the propagation of feature annotation.</text>
</comment>
<organism evidence="6 7">
    <name type="scientific">Vulgatibacter incomptus</name>
    <dbReference type="NCBI Taxonomy" id="1391653"/>
    <lineage>
        <taxon>Bacteria</taxon>
        <taxon>Pseudomonadati</taxon>
        <taxon>Myxococcota</taxon>
        <taxon>Myxococcia</taxon>
        <taxon>Myxococcales</taxon>
        <taxon>Cystobacterineae</taxon>
        <taxon>Vulgatibacteraceae</taxon>
        <taxon>Vulgatibacter</taxon>
    </lineage>
</organism>
<accession>A0A0K1PCM9</accession>
<dbReference type="Gene3D" id="3.40.1090.10">
    <property type="entry name" value="Cytosolic phospholipase A2 catalytic domain"/>
    <property type="match status" value="1"/>
</dbReference>
<dbReference type="GO" id="GO:0016787">
    <property type="term" value="F:hydrolase activity"/>
    <property type="evidence" value="ECO:0007669"/>
    <property type="project" value="UniProtKB-UniRule"/>
</dbReference>
<dbReference type="GO" id="GO:0016042">
    <property type="term" value="P:lipid catabolic process"/>
    <property type="evidence" value="ECO:0007669"/>
    <property type="project" value="UniProtKB-UniRule"/>
</dbReference>
<dbReference type="Proteomes" id="UP000055590">
    <property type="component" value="Chromosome"/>
</dbReference>
<feature type="short sequence motif" description="GXSXG" evidence="2">
    <location>
        <begin position="43"/>
        <end position="47"/>
    </location>
</feature>
<keyword evidence="4" id="KW-1133">Transmembrane helix</keyword>
<evidence type="ECO:0000256" key="3">
    <source>
        <dbReference type="SAM" id="MobiDB-lite"/>
    </source>
</evidence>
<feature type="active site" description="Nucleophile" evidence="2">
    <location>
        <position position="45"/>
    </location>
</feature>
<dbReference type="InterPro" id="IPR016035">
    <property type="entry name" value="Acyl_Trfase/lysoPLipase"/>
</dbReference>
<dbReference type="EMBL" id="CP012332">
    <property type="protein sequence ID" value="AKU91176.1"/>
    <property type="molecule type" value="Genomic_DNA"/>
</dbReference>
<feature type="active site" description="Proton acceptor" evidence="2">
    <location>
        <position position="392"/>
    </location>
</feature>
<evidence type="ECO:0000256" key="1">
    <source>
        <dbReference type="ARBA" id="ARBA00023098"/>
    </source>
</evidence>
<evidence type="ECO:0000256" key="2">
    <source>
        <dbReference type="PROSITE-ProRule" id="PRU01161"/>
    </source>
</evidence>
<feature type="region of interest" description="Disordered" evidence="3">
    <location>
        <begin position="614"/>
        <end position="634"/>
    </location>
</feature>